<gene>
    <name evidence="1" type="ORF">COO91_00402</name>
</gene>
<evidence type="ECO:0000313" key="1">
    <source>
        <dbReference type="EMBL" id="AUB34573.1"/>
    </source>
</evidence>
<dbReference type="AlphaFoldDB" id="A0A2K8SH35"/>
<accession>A0A2K8SH35</accession>
<organism evidence="1 2">
    <name type="scientific">Nostoc flagelliforme CCNUN1</name>
    <dbReference type="NCBI Taxonomy" id="2038116"/>
    <lineage>
        <taxon>Bacteria</taxon>
        <taxon>Bacillati</taxon>
        <taxon>Cyanobacteriota</taxon>
        <taxon>Cyanophyceae</taxon>
        <taxon>Nostocales</taxon>
        <taxon>Nostocaceae</taxon>
        <taxon>Nostoc</taxon>
    </lineage>
</organism>
<evidence type="ECO:0000313" key="2">
    <source>
        <dbReference type="Proteomes" id="UP000232003"/>
    </source>
</evidence>
<dbReference type="KEGG" id="nfl:COO91_00402"/>
<dbReference type="RefSeq" id="WP_100897138.1">
    <property type="nucleotide sequence ID" value="NZ_CAWNNC010000001.1"/>
</dbReference>
<sequence>MRIDDYNAAKALTEKLKENLPIKARAGKEFLKTLKQKGVNADPDREFEIDFVGYSGDEGGIMCGLKEPNNPESEEKYVSSITHLKIDTNHPLAAEVQTYQRQRIRKLMLQDSRGFKAELMTIEPRKNKNRGKGFGK</sequence>
<dbReference type="EMBL" id="CP024785">
    <property type="protein sequence ID" value="AUB34573.1"/>
    <property type="molecule type" value="Genomic_DNA"/>
</dbReference>
<reference evidence="1 2" key="1">
    <citation type="submission" date="2017-11" db="EMBL/GenBank/DDBJ databases">
        <title>Complete genome of a free-living desiccation-tolerant cyanobacterium and its photosynthetic adaptation to extreme terrestrial habitat.</title>
        <authorList>
            <person name="Shang J."/>
        </authorList>
    </citation>
    <scope>NUCLEOTIDE SEQUENCE [LARGE SCALE GENOMIC DNA]</scope>
    <source>
        <strain evidence="1 2">CCNUN1</strain>
    </source>
</reference>
<dbReference type="OrthoDB" id="531377at2"/>
<proteinExistence type="predicted"/>
<keyword evidence="2" id="KW-1185">Reference proteome</keyword>
<dbReference type="Proteomes" id="UP000232003">
    <property type="component" value="Chromosome"/>
</dbReference>
<name>A0A2K8SH35_9NOSO</name>
<protein>
    <submittedName>
        <fullName evidence="1">Uncharacterized protein</fullName>
    </submittedName>
</protein>